<proteinExistence type="predicted"/>
<accession>A0A0J8E2T0</accession>
<dbReference type="GO" id="GO:0043812">
    <property type="term" value="F:phosphatidylinositol-4-phosphate phosphatase activity"/>
    <property type="evidence" value="ECO:0007669"/>
    <property type="project" value="TreeGrafter"/>
</dbReference>
<dbReference type="Proteomes" id="UP000035740">
    <property type="component" value="Unassembled WGS sequence"/>
</dbReference>
<evidence type="ECO:0000259" key="2">
    <source>
        <dbReference type="Pfam" id="PF02383"/>
    </source>
</evidence>
<dbReference type="PANTHER" id="PTHR45662:SF2">
    <property type="entry name" value="PHOSPHATIDYLINOSITOL-3-PHOSPHATASE SAC1"/>
    <property type="match status" value="1"/>
</dbReference>
<dbReference type="GO" id="GO:0005783">
    <property type="term" value="C:endoplasmic reticulum"/>
    <property type="evidence" value="ECO:0007669"/>
    <property type="project" value="TreeGrafter"/>
</dbReference>
<keyword evidence="1" id="KW-1133">Transmembrane helix</keyword>
<dbReference type="AlphaFoldDB" id="A0A0J8E2T0"/>
<dbReference type="GO" id="GO:0046856">
    <property type="term" value="P:phosphatidylinositol dephosphorylation"/>
    <property type="evidence" value="ECO:0007669"/>
    <property type="project" value="TreeGrafter"/>
</dbReference>
<dbReference type="Pfam" id="PF02383">
    <property type="entry name" value="Syja_N"/>
    <property type="match status" value="1"/>
</dbReference>
<feature type="transmembrane region" description="Helical" evidence="1">
    <location>
        <begin position="20"/>
        <end position="39"/>
    </location>
</feature>
<evidence type="ECO:0000313" key="3">
    <source>
        <dbReference type="EMBL" id="KMS97410.1"/>
    </source>
</evidence>
<reference evidence="3 4" key="1">
    <citation type="journal article" date="2014" name="Nature">
        <title>The genome of the recently domesticated crop plant sugar beet (Beta vulgaris).</title>
        <authorList>
            <person name="Dohm J.C."/>
            <person name="Minoche A.E."/>
            <person name="Holtgrawe D."/>
            <person name="Capella-Gutierrez S."/>
            <person name="Zakrzewski F."/>
            <person name="Tafer H."/>
            <person name="Rupp O."/>
            <person name="Sorensen T.R."/>
            <person name="Stracke R."/>
            <person name="Reinhardt R."/>
            <person name="Goesmann A."/>
            <person name="Kraft T."/>
            <person name="Schulz B."/>
            <person name="Stadler P.F."/>
            <person name="Schmidt T."/>
            <person name="Gabaldon T."/>
            <person name="Lehrach H."/>
            <person name="Weisshaar B."/>
            <person name="Himmelbauer H."/>
        </authorList>
    </citation>
    <scope>NUCLEOTIDE SEQUENCE [LARGE SCALE GENOMIC DNA]</scope>
    <source>
        <tissue evidence="3">Taproot</tissue>
    </source>
</reference>
<dbReference type="InterPro" id="IPR002013">
    <property type="entry name" value="SAC_dom"/>
</dbReference>
<keyword evidence="4" id="KW-1185">Reference proteome</keyword>
<dbReference type="EMBL" id="KQ090321">
    <property type="protein sequence ID" value="KMS97410.1"/>
    <property type="molecule type" value="Genomic_DNA"/>
</dbReference>
<organism evidence="3 4">
    <name type="scientific">Beta vulgaris subsp. vulgaris</name>
    <name type="common">Beet</name>
    <dbReference type="NCBI Taxonomy" id="3555"/>
    <lineage>
        <taxon>Eukaryota</taxon>
        <taxon>Viridiplantae</taxon>
        <taxon>Streptophyta</taxon>
        <taxon>Embryophyta</taxon>
        <taxon>Tracheophyta</taxon>
        <taxon>Spermatophyta</taxon>
        <taxon>Magnoliopsida</taxon>
        <taxon>eudicotyledons</taxon>
        <taxon>Gunneridae</taxon>
        <taxon>Pentapetalae</taxon>
        <taxon>Caryophyllales</taxon>
        <taxon>Chenopodiaceae</taxon>
        <taxon>Betoideae</taxon>
        <taxon>Beta</taxon>
    </lineage>
</organism>
<keyword evidence="1" id="KW-0472">Membrane</keyword>
<dbReference type="OrthoDB" id="405996at2759"/>
<sequence length="145" mass="16104">MKLIDELPHCSAVRVPKIQTINGVMGVLKLLAGLYLFVITERECVRSYLGNPIFKVSSIKILPCDHSLKSSPAEQKRVETEYSSLLNAAESTPGLFFSYDANLTLSMQRLHDLGDESKTIPLWRQEGDGGPMLLVEVLGFPLLRS</sequence>
<feature type="domain" description="SAC" evidence="2">
    <location>
        <begin position="23"/>
        <end position="113"/>
    </location>
</feature>
<dbReference type="PANTHER" id="PTHR45662">
    <property type="entry name" value="PHOSPHATIDYLINOSITIDE PHOSPHATASE SAC1"/>
    <property type="match status" value="1"/>
</dbReference>
<protein>
    <recommendedName>
        <fullName evidence="2">SAC domain-containing protein</fullName>
    </recommendedName>
</protein>
<dbReference type="Gramene" id="KMS97410">
    <property type="protein sequence ID" value="KMS97410"/>
    <property type="gene ID" value="BVRB_6g155460"/>
</dbReference>
<gene>
    <name evidence="3" type="ORF">BVRB_6g155460</name>
</gene>
<evidence type="ECO:0000256" key="1">
    <source>
        <dbReference type="SAM" id="Phobius"/>
    </source>
</evidence>
<evidence type="ECO:0000313" key="4">
    <source>
        <dbReference type="Proteomes" id="UP000035740"/>
    </source>
</evidence>
<name>A0A0J8E2T0_BETVV</name>
<dbReference type="ExpressionAtlas" id="A0A0J8E2T0">
    <property type="expression patterns" value="baseline"/>
</dbReference>
<keyword evidence="1" id="KW-0812">Transmembrane</keyword>